<evidence type="ECO:0000259" key="4">
    <source>
        <dbReference type="PROSITE" id="PS50887"/>
    </source>
</evidence>
<dbReference type="PANTHER" id="PTHR45138">
    <property type="entry name" value="REGULATORY COMPONENTS OF SENSORY TRANSDUCTION SYSTEM"/>
    <property type="match status" value="1"/>
</dbReference>
<dbReference type="EC" id="2.7.7.65" evidence="1"/>
<name>A0A426V8R0_9BURK</name>
<evidence type="ECO:0000313" key="6">
    <source>
        <dbReference type="Proteomes" id="UP000269265"/>
    </source>
</evidence>
<dbReference type="GO" id="GO:0043709">
    <property type="term" value="P:cell adhesion involved in single-species biofilm formation"/>
    <property type="evidence" value="ECO:0007669"/>
    <property type="project" value="TreeGrafter"/>
</dbReference>
<dbReference type="OrthoDB" id="9813903at2"/>
<keyword evidence="3" id="KW-1133">Transmembrane helix</keyword>
<feature type="transmembrane region" description="Helical" evidence="3">
    <location>
        <begin position="141"/>
        <end position="162"/>
    </location>
</feature>
<dbReference type="RefSeq" id="WP_125244355.1">
    <property type="nucleotide sequence ID" value="NZ_RSED01000013.1"/>
</dbReference>
<dbReference type="InterPro" id="IPR050469">
    <property type="entry name" value="Diguanylate_Cyclase"/>
</dbReference>
<dbReference type="InterPro" id="IPR000160">
    <property type="entry name" value="GGDEF_dom"/>
</dbReference>
<accession>A0A426V8R0</accession>
<reference evidence="5 6" key="1">
    <citation type="submission" date="2018-12" db="EMBL/GenBank/DDBJ databases">
        <title>The whole draft genome of Aquabacterium sp. SJQ9.</title>
        <authorList>
            <person name="Sun L."/>
            <person name="Gao X."/>
            <person name="Chen W."/>
            <person name="Huang K."/>
        </authorList>
    </citation>
    <scope>NUCLEOTIDE SEQUENCE [LARGE SCALE GENOMIC DNA]</scope>
    <source>
        <strain evidence="5 6">SJQ9</strain>
    </source>
</reference>
<organism evidence="5 6">
    <name type="scientific">Aquabacterium soli</name>
    <dbReference type="NCBI Taxonomy" id="2493092"/>
    <lineage>
        <taxon>Bacteria</taxon>
        <taxon>Pseudomonadati</taxon>
        <taxon>Pseudomonadota</taxon>
        <taxon>Betaproteobacteria</taxon>
        <taxon>Burkholderiales</taxon>
        <taxon>Aquabacterium</taxon>
    </lineage>
</organism>
<gene>
    <name evidence="5" type="ORF">EIP75_16370</name>
</gene>
<keyword evidence="6" id="KW-1185">Reference proteome</keyword>
<dbReference type="SMART" id="SM00267">
    <property type="entry name" value="GGDEF"/>
    <property type="match status" value="1"/>
</dbReference>
<dbReference type="PANTHER" id="PTHR45138:SF9">
    <property type="entry name" value="DIGUANYLATE CYCLASE DGCM-RELATED"/>
    <property type="match status" value="1"/>
</dbReference>
<dbReference type="NCBIfam" id="TIGR00254">
    <property type="entry name" value="GGDEF"/>
    <property type="match status" value="1"/>
</dbReference>
<dbReference type="SUPFAM" id="SSF55073">
    <property type="entry name" value="Nucleotide cyclase"/>
    <property type="match status" value="1"/>
</dbReference>
<proteinExistence type="predicted"/>
<dbReference type="PROSITE" id="PS50887">
    <property type="entry name" value="GGDEF"/>
    <property type="match status" value="1"/>
</dbReference>
<dbReference type="AlphaFoldDB" id="A0A426V8R0"/>
<feature type="domain" description="GGDEF" evidence="4">
    <location>
        <begin position="246"/>
        <end position="377"/>
    </location>
</feature>
<dbReference type="Pfam" id="PF00990">
    <property type="entry name" value="GGDEF"/>
    <property type="match status" value="1"/>
</dbReference>
<dbReference type="InterPro" id="IPR043128">
    <property type="entry name" value="Rev_trsase/Diguanyl_cyclase"/>
</dbReference>
<dbReference type="CDD" id="cd01949">
    <property type="entry name" value="GGDEF"/>
    <property type="match status" value="1"/>
</dbReference>
<evidence type="ECO:0000256" key="1">
    <source>
        <dbReference type="ARBA" id="ARBA00012528"/>
    </source>
</evidence>
<dbReference type="GO" id="GO:0052621">
    <property type="term" value="F:diguanylate cyclase activity"/>
    <property type="evidence" value="ECO:0007669"/>
    <property type="project" value="UniProtKB-EC"/>
</dbReference>
<keyword evidence="3" id="KW-0472">Membrane</keyword>
<feature type="transmembrane region" description="Helical" evidence="3">
    <location>
        <begin position="174"/>
        <end position="195"/>
    </location>
</feature>
<keyword evidence="3" id="KW-0812">Transmembrane</keyword>
<sequence length="377" mass="40990">MDTAVFAPASPSAPHWADWLLGDAPEQRLWLTRLLRVGALFLALDLARALGVVFGLVTLEDMAPLLAYDVVVLAAGIALIRSGWSAKFEDPALTMPLVALGLLGIALAYVRVDLGRGALLPLAAVVLVHGMHRLTPRQTLVSAGALLVVLSMAAAMMALLSLQGLNLAQEAVDLGVAALGLPALAAVASRAHAVLQTHARQRTELRQTLARLETLTTKDALTGLANHRHMLHLLDVEILRHSRQGRQFSIALLDLDHFERINQELGRARADEVLRQVGHLSTAHLRASDVMGRWGGEEFMVLMPETDLAGGARSLERLKEKLYTKLGFYREGRWVPVNCSAGVTRYRTGETIHQMLERAEQALRTAKANGRNQVVSS</sequence>
<protein>
    <recommendedName>
        <fullName evidence="1">diguanylate cyclase</fullName>
        <ecNumber evidence="1">2.7.7.65</ecNumber>
    </recommendedName>
</protein>
<dbReference type="GO" id="GO:0005886">
    <property type="term" value="C:plasma membrane"/>
    <property type="evidence" value="ECO:0007669"/>
    <property type="project" value="TreeGrafter"/>
</dbReference>
<feature type="transmembrane region" description="Helical" evidence="3">
    <location>
        <begin position="34"/>
        <end position="56"/>
    </location>
</feature>
<dbReference type="GO" id="GO:1902201">
    <property type="term" value="P:negative regulation of bacterial-type flagellum-dependent cell motility"/>
    <property type="evidence" value="ECO:0007669"/>
    <property type="project" value="TreeGrafter"/>
</dbReference>
<comment type="catalytic activity">
    <reaction evidence="2">
        <text>2 GTP = 3',3'-c-di-GMP + 2 diphosphate</text>
        <dbReference type="Rhea" id="RHEA:24898"/>
        <dbReference type="ChEBI" id="CHEBI:33019"/>
        <dbReference type="ChEBI" id="CHEBI:37565"/>
        <dbReference type="ChEBI" id="CHEBI:58805"/>
        <dbReference type="EC" id="2.7.7.65"/>
    </reaction>
</comment>
<dbReference type="Proteomes" id="UP000269265">
    <property type="component" value="Unassembled WGS sequence"/>
</dbReference>
<evidence type="ECO:0000313" key="5">
    <source>
        <dbReference type="EMBL" id="RRS03263.1"/>
    </source>
</evidence>
<evidence type="ECO:0000256" key="3">
    <source>
        <dbReference type="SAM" id="Phobius"/>
    </source>
</evidence>
<feature type="transmembrane region" description="Helical" evidence="3">
    <location>
        <begin position="92"/>
        <end position="112"/>
    </location>
</feature>
<evidence type="ECO:0000256" key="2">
    <source>
        <dbReference type="ARBA" id="ARBA00034247"/>
    </source>
</evidence>
<dbReference type="Gene3D" id="3.30.70.270">
    <property type="match status" value="1"/>
</dbReference>
<dbReference type="InterPro" id="IPR029787">
    <property type="entry name" value="Nucleotide_cyclase"/>
</dbReference>
<dbReference type="EMBL" id="RSED01000013">
    <property type="protein sequence ID" value="RRS03263.1"/>
    <property type="molecule type" value="Genomic_DNA"/>
</dbReference>
<comment type="caution">
    <text evidence="5">The sequence shown here is derived from an EMBL/GenBank/DDBJ whole genome shotgun (WGS) entry which is preliminary data.</text>
</comment>